<feature type="signal peptide" evidence="1">
    <location>
        <begin position="1"/>
        <end position="21"/>
    </location>
</feature>
<organism evidence="2 3">
    <name type="scientific">Paralvinella palmiformis</name>
    <dbReference type="NCBI Taxonomy" id="53620"/>
    <lineage>
        <taxon>Eukaryota</taxon>
        <taxon>Metazoa</taxon>
        <taxon>Spiralia</taxon>
        <taxon>Lophotrochozoa</taxon>
        <taxon>Annelida</taxon>
        <taxon>Polychaeta</taxon>
        <taxon>Sedentaria</taxon>
        <taxon>Canalipalpata</taxon>
        <taxon>Terebellida</taxon>
        <taxon>Terebelliformia</taxon>
        <taxon>Alvinellidae</taxon>
        <taxon>Paralvinella</taxon>
    </lineage>
</organism>
<sequence>MSFLEGIIIFFTIHWPSGVGGQRVNSRLSPVIYKPPNTDQTFEVQTPTDSQCIYICAQNNVKCLALVYDRHRSLCVGYRSLTSNQSLTEEEQTWHIIYKG</sequence>
<dbReference type="EMBL" id="JAODUP010002012">
    <property type="protein sequence ID" value="KAK2139121.1"/>
    <property type="molecule type" value="Genomic_DNA"/>
</dbReference>
<gene>
    <name evidence="2" type="ORF">LSH36_2014g00005</name>
</gene>
<protein>
    <recommendedName>
        <fullName evidence="4">Apple domain-containing protein</fullName>
    </recommendedName>
</protein>
<dbReference type="Proteomes" id="UP001208570">
    <property type="component" value="Unassembled WGS sequence"/>
</dbReference>
<evidence type="ECO:0000313" key="3">
    <source>
        <dbReference type="Proteomes" id="UP001208570"/>
    </source>
</evidence>
<evidence type="ECO:0008006" key="4">
    <source>
        <dbReference type="Google" id="ProtNLM"/>
    </source>
</evidence>
<comment type="caution">
    <text evidence="2">The sequence shown here is derived from an EMBL/GenBank/DDBJ whole genome shotgun (WGS) entry which is preliminary data.</text>
</comment>
<reference evidence="2" key="1">
    <citation type="journal article" date="2023" name="Mol. Biol. Evol.">
        <title>Third-Generation Sequencing Reveals the Adaptive Role of the Epigenome in Three Deep-Sea Polychaetes.</title>
        <authorList>
            <person name="Perez M."/>
            <person name="Aroh O."/>
            <person name="Sun Y."/>
            <person name="Lan Y."/>
            <person name="Juniper S.K."/>
            <person name="Young C.R."/>
            <person name="Angers B."/>
            <person name="Qian P.Y."/>
        </authorList>
    </citation>
    <scope>NUCLEOTIDE SEQUENCE</scope>
    <source>
        <strain evidence="2">P08H-3</strain>
    </source>
</reference>
<feature type="chain" id="PRO_5042146424" description="Apple domain-containing protein" evidence="1">
    <location>
        <begin position="22"/>
        <end position="100"/>
    </location>
</feature>
<proteinExistence type="predicted"/>
<keyword evidence="3" id="KW-1185">Reference proteome</keyword>
<accession>A0AAD9MPN4</accession>
<evidence type="ECO:0000256" key="1">
    <source>
        <dbReference type="SAM" id="SignalP"/>
    </source>
</evidence>
<name>A0AAD9MPN4_9ANNE</name>
<keyword evidence="1" id="KW-0732">Signal</keyword>
<dbReference type="AlphaFoldDB" id="A0AAD9MPN4"/>
<evidence type="ECO:0000313" key="2">
    <source>
        <dbReference type="EMBL" id="KAK2139121.1"/>
    </source>
</evidence>